<evidence type="ECO:0000313" key="2">
    <source>
        <dbReference type="Proteomes" id="UP000192758"/>
    </source>
</evidence>
<sequence length="134" mass="16244">MYVCIFYLIFLCDKLLELKSKCMTELIIYETKCKEYVDKIQTIIKDKDKESDDEVLFEDLIDSFNITIESFDEIAEFMKIKNCLKYFERVYELLEKSWKEIYKIENDTESSAFFMYSTLSQKFNRLIREIYRGG</sequence>
<keyword evidence="2" id="KW-1185">Reference proteome</keyword>
<gene>
    <name evidence="1" type="ORF">EHP00_489</name>
</gene>
<evidence type="ECO:0000313" key="1">
    <source>
        <dbReference type="EMBL" id="OQS54030.1"/>
    </source>
</evidence>
<dbReference type="EMBL" id="MNPJ01000023">
    <property type="protein sequence ID" value="OQS54030.1"/>
    <property type="molecule type" value="Genomic_DNA"/>
</dbReference>
<dbReference type="Proteomes" id="UP000192758">
    <property type="component" value="Unassembled WGS sequence"/>
</dbReference>
<organism evidence="1 2">
    <name type="scientific">Ecytonucleospora hepatopenaei</name>
    <dbReference type="NCBI Taxonomy" id="646526"/>
    <lineage>
        <taxon>Eukaryota</taxon>
        <taxon>Fungi</taxon>
        <taxon>Fungi incertae sedis</taxon>
        <taxon>Microsporidia</taxon>
        <taxon>Enterocytozoonidae</taxon>
        <taxon>Ecytonucleospora</taxon>
    </lineage>
</organism>
<dbReference type="AlphaFoldDB" id="A0A1W0E466"/>
<proteinExistence type="predicted"/>
<protein>
    <submittedName>
        <fullName evidence="1">Uncharacterized protein</fullName>
    </submittedName>
</protein>
<dbReference type="VEuPathDB" id="MicrosporidiaDB:EHP00_489"/>
<comment type="caution">
    <text evidence="1">The sequence shown here is derived from an EMBL/GenBank/DDBJ whole genome shotgun (WGS) entry which is preliminary data.</text>
</comment>
<reference evidence="1 2" key="1">
    <citation type="journal article" date="2017" name="Environ. Microbiol.">
        <title>Decay of the glycolytic pathway and adaptation to intranuclear parasitism within Enterocytozoonidae microsporidia.</title>
        <authorList>
            <person name="Wiredu Boakye D."/>
            <person name="Jaroenlak P."/>
            <person name="Prachumwat A."/>
            <person name="Williams T.A."/>
            <person name="Bateman K.S."/>
            <person name="Itsathitphaisarn O."/>
            <person name="Sritunyalucksana K."/>
            <person name="Paszkiewicz K.H."/>
            <person name="Moore K.A."/>
            <person name="Stentiford G.D."/>
            <person name="Williams B.A."/>
        </authorList>
    </citation>
    <scope>NUCLEOTIDE SEQUENCE [LARGE SCALE GENOMIC DNA]</scope>
    <source>
        <strain evidence="1 2">TH1</strain>
    </source>
</reference>
<name>A0A1W0E466_9MICR</name>
<accession>A0A1W0E466</accession>